<evidence type="ECO:0000313" key="2">
    <source>
        <dbReference type="Proteomes" id="UP001359559"/>
    </source>
</evidence>
<evidence type="ECO:0000313" key="1">
    <source>
        <dbReference type="EMBL" id="KAK7263971.1"/>
    </source>
</evidence>
<reference evidence="1 2" key="1">
    <citation type="submission" date="2024-01" db="EMBL/GenBank/DDBJ databases">
        <title>The genomes of 5 underutilized Papilionoideae crops provide insights into root nodulation and disease resistance.</title>
        <authorList>
            <person name="Yuan L."/>
        </authorList>
    </citation>
    <scope>NUCLEOTIDE SEQUENCE [LARGE SCALE GENOMIC DNA]</scope>
    <source>
        <strain evidence="1">LY-2023</strain>
        <tissue evidence="1">Leaf</tissue>
    </source>
</reference>
<keyword evidence="2" id="KW-1185">Reference proteome</keyword>
<protein>
    <submittedName>
        <fullName evidence="1">Uncharacterized protein</fullName>
    </submittedName>
</protein>
<dbReference type="AlphaFoldDB" id="A0AAN9EWN9"/>
<accession>A0AAN9EWN9</accession>
<name>A0AAN9EWN9_CLITE</name>
<proteinExistence type="predicted"/>
<organism evidence="1 2">
    <name type="scientific">Clitoria ternatea</name>
    <name type="common">Butterfly pea</name>
    <dbReference type="NCBI Taxonomy" id="43366"/>
    <lineage>
        <taxon>Eukaryota</taxon>
        <taxon>Viridiplantae</taxon>
        <taxon>Streptophyta</taxon>
        <taxon>Embryophyta</taxon>
        <taxon>Tracheophyta</taxon>
        <taxon>Spermatophyta</taxon>
        <taxon>Magnoliopsida</taxon>
        <taxon>eudicotyledons</taxon>
        <taxon>Gunneridae</taxon>
        <taxon>Pentapetalae</taxon>
        <taxon>rosids</taxon>
        <taxon>fabids</taxon>
        <taxon>Fabales</taxon>
        <taxon>Fabaceae</taxon>
        <taxon>Papilionoideae</taxon>
        <taxon>50 kb inversion clade</taxon>
        <taxon>NPAAA clade</taxon>
        <taxon>indigoferoid/millettioid clade</taxon>
        <taxon>Phaseoleae</taxon>
        <taxon>Clitoria</taxon>
    </lineage>
</organism>
<gene>
    <name evidence="1" type="ORF">RJT34_31571</name>
</gene>
<dbReference type="EMBL" id="JAYKXN010000008">
    <property type="protein sequence ID" value="KAK7263971.1"/>
    <property type="molecule type" value="Genomic_DNA"/>
</dbReference>
<comment type="caution">
    <text evidence="1">The sequence shown here is derived from an EMBL/GenBank/DDBJ whole genome shotgun (WGS) entry which is preliminary data.</text>
</comment>
<sequence length="76" mass="8322">MKKKKKRVSLFSKLVSSLSREQIGNANKEKVIPTVDEDGYYGGGVGGYDHRSEGKRGGDTLWIDVYVASTQSVRSG</sequence>
<dbReference type="Proteomes" id="UP001359559">
    <property type="component" value="Unassembled WGS sequence"/>
</dbReference>